<protein>
    <submittedName>
        <fullName evidence="10">QacE family quaternary ammonium compound efflux SMR transporter</fullName>
    </submittedName>
</protein>
<sequence>MPAITYATLLIAITLEVIGTNFLQRSQQFTKLAPTLAMGLCYAASFYFLSLVLRTMPLGVAYAIWSGLGIVLVSMIGFVAFGQKLDLAAIVGIGLIVAGVVVINLLSDSVTH</sequence>
<dbReference type="GO" id="GO:0015220">
    <property type="term" value="F:choline transmembrane transporter activity"/>
    <property type="evidence" value="ECO:0007669"/>
    <property type="project" value="TreeGrafter"/>
</dbReference>
<dbReference type="InterPro" id="IPR000390">
    <property type="entry name" value="Small_drug/metabolite_transptr"/>
</dbReference>
<dbReference type="InterPro" id="IPR045324">
    <property type="entry name" value="Small_multidrug_res"/>
</dbReference>
<dbReference type="PANTHER" id="PTHR30561">
    <property type="entry name" value="SMR FAMILY PROTON-DEPENDENT DRUG EFFLUX TRANSPORTER SUGE"/>
    <property type="match status" value="1"/>
</dbReference>
<evidence type="ECO:0000256" key="4">
    <source>
        <dbReference type="ARBA" id="ARBA00022692"/>
    </source>
</evidence>
<comment type="similarity">
    <text evidence="7 8">Belongs to the drug/metabolite transporter (DMT) superfamily. Small multidrug resistance (SMR) (TC 2.A.7.1) family.</text>
</comment>
<dbReference type="GO" id="GO:1990961">
    <property type="term" value="P:xenobiotic detoxification by transmembrane export across the plasma membrane"/>
    <property type="evidence" value="ECO:0007669"/>
    <property type="project" value="UniProtKB-ARBA"/>
</dbReference>
<dbReference type="GO" id="GO:0015199">
    <property type="term" value="F:amino-acid betaine transmembrane transporter activity"/>
    <property type="evidence" value="ECO:0007669"/>
    <property type="project" value="TreeGrafter"/>
</dbReference>
<feature type="transmembrane region" description="Helical" evidence="9">
    <location>
        <begin position="6"/>
        <end position="23"/>
    </location>
</feature>
<evidence type="ECO:0000256" key="7">
    <source>
        <dbReference type="ARBA" id="ARBA00038032"/>
    </source>
</evidence>
<dbReference type="EMBL" id="WMII01000003">
    <property type="protein sequence ID" value="MTH63486.1"/>
    <property type="molecule type" value="Genomic_DNA"/>
</dbReference>
<evidence type="ECO:0000256" key="9">
    <source>
        <dbReference type="SAM" id="Phobius"/>
    </source>
</evidence>
<dbReference type="FunFam" id="1.10.3730.20:FF:000001">
    <property type="entry name" value="Quaternary ammonium compound resistance transporter SugE"/>
    <property type="match status" value="1"/>
</dbReference>
<evidence type="ECO:0000256" key="6">
    <source>
        <dbReference type="ARBA" id="ARBA00023136"/>
    </source>
</evidence>
<dbReference type="GO" id="GO:0005886">
    <property type="term" value="C:plasma membrane"/>
    <property type="evidence" value="ECO:0007669"/>
    <property type="project" value="UniProtKB-SubCell"/>
</dbReference>
<dbReference type="Proteomes" id="UP000478740">
    <property type="component" value="Unassembled WGS sequence"/>
</dbReference>
<comment type="caution">
    <text evidence="10">The sequence shown here is derived from an EMBL/GenBank/DDBJ whole genome shotgun (WGS) entry which is preliminary data.</text>
</comment>
<evidence type="ECO:0000256" key="3">
    <source>
        <dbReference type="ARBA" id="ARBA00022475"/>
    </source>
</evidence>
<keyword evidence="11" id="KW-1185">Reference proteome</keyword>
<keyword evidence="5 9" id="KW-1133">Transmembrane helix</keyword>
<feature type="transmembrane region" description="Helical" evidence="9">
    <location>
        <begin position="59"/>
        <end position="80"/>
    </location>
</feature>
<dbReference type="SUPFAM" id="SSF103481">
    <property type="entry name" value="Multidrug resistance efflux transporter EmrE"/>
    <property type="match status" value="1"/>
</dbReference>
<dbReference type="PANTHER" id="PTHR30561:SF1">
    <property type="entry name" value="MULTIDRUG TRANSPORTER EMRE"/>
    <property type="match status" value="1"/>
</dbReference>
<organism evidence="10 11">
    <name type="scientific">Paracoccus shanxieyensis</name>
    <dbReference type="NCBI Taxonomy" id="2675752"/>
    <lineage>
        <taxon>Bacteria</taxon>
        <taxon>Pseudomonadati</taxon>
        <taxon>Pseudomonadota</taxon>
        <taxon>Alphaproteobacteria</taxon>
        <taxon>Rhodobacterales</taxon>
        <taxon>Paracoccaceae</taxon>
        <taxon>Paracoccus</taxon>
    </lineage>
</organism>
<dbReference type="GO" id="GO:0015297">
    <property type="term" value="F:antiporter activity"/>
    <property type="evidence" value="ECO:0007669"/>
    <property type="project" value="TreeGrafter"/>
</dbReference>
<reference evidence="10 11" key="1">
    <citation type="submission" date="2019-11" db="EMBL/GenBank/DDBJ databases">
        <authorList>
            <person name="Dong K."/>
        </authorList>
    </citation>
    <scope>NUCLEOTIDE SEQUENCE [LARGE SCALE GENOMIC DNA]</scope>
    <source>
        <strain evidence="10 11">DK608</strain>
    </source>
</reference>
<keyword evidence="6 9" id="KW-0472">Membrane</keyword>
<keyword evidence="3" id="KW-1003">Cell membrane</keyword>
<dbReference type="InterPro" id="IPR037185">
    <property type="entry name" value="EmrE-like"/>
</dbReference>
<evidence type="ECO:0000313" key="10">
    <source>
        <dbReference type="EMBL" id="MTH63486.1"/>
    </source>
</evidence>
<evidence type="ECO:0000256" key="2">
    <source>
        <dbReference type="ARBA" id="ARBA00022448"/>
    </source>
</evidence>
<gene>
    <name evidence="10" type="ORF">GL284_04285</name>
</gene>
<evidence type="ECO:0000256" key="5">
    <source>
        <dbReference type="ARBA" id="ARBA00022989"/>
    </source>
</evidence>
<feature type="transmembrane region" description="Helical" evidence="9">
    <location>
        <begin position="35"/>
        <end position="53"/>
    </location>
</feature>
<evidence type="ECO:0000256" key="1">
    <source>
        <dbReference type="ARBA" id="ARBA00004651"/>
    </source>
</evidence>
<dbReference type="RefSeq" id="WP_155043411.1">
    <property type="nucleotide sequence ID" value="NZ_WMIH01000002.1"/>
</dbReference>
<accession>A0A6L6ISR3</accession>
<name>A0A6L6ISR3_9RHOB</name>
<evidence type="ECO:0000313" key="11">
    <source>
        <dbReference type="Proteomes" id="UP000478740"/>
    </source>
</evidence>
<dbReference type="Gene3D" id="1.10.3730.20">
    <property type="match status" value="1"/>
</dbReference>
<keyword evidence="4 8" id="KW-0812">Transmembrane</keyword>
<comment type="subcellular location">
    <subcellularLocation>
        <location evidence="1 8">Cell membrane</location>
        <topology evidence="1 8">Multi-pass membrane protein</topology>
    </subcellularLocation>
</comment>
<dbReference type="GO" id="GO:0031460">
    <property type="term" value="P:glycine betaine transport"/>
    <property type="evidence" value="ECO:0007669"/>
    <property type="project" value="TreeGrafter"/>
</dbReference>
<proteinExistence type="inferred from homology"/>
<dbReference type="AlphaFoldDB" id="A0A6L6ISR3"/>
<keyword evidence="2" id="KW-0813">Transport</keyword>
<evidence type="ECO:0000256" key="8">
    <source>
        <dbReference type="RuleBase" id="RU003942"/>
    </source>
</evidence>
<feature type="transmembrane region" description="Helical" evidence="9">
    <location>
        <begin position="87"/>
        <end position="106"/>
    </location>
</feature>
<dbReference type="Pfam" id="PF00893">
    <property type="entry name" value="Multi_Drug_Res"/>
    <property type="match status" value="1"/>
</dbReference>